<dbReference type="OrthoDB" id="6506453at2"/>
<dbReference type="InterPro" id="IPR008966">
    <property type="entry name" value="Adhesion_dom_sf"/>
</dbReference>
<comment type="caution">
    <text evidence="3">The sequence shown here is derived from an EMBL/GenBank/DDBJ whole genome shotgun (WGS) entry which is preliminary data.</text>
</comment>
<dbReference type="Pfam" id="PF00419">
    <property type="entry name" value="Fimbrial"/>
    <property type="match status" value="1"/>
</dbReference>
<dbReference type="GO" id="GO:0009289">
    <property type="term" value="C:pilus"/>
    <property type="evidence" value="ECO:0007669"/>
    <property type="project" value="InterPro"/>
</dbReference>
<name>A0A2S9IDZ0_9GAMM</name>
<evidence type="ECO:0000256" key="1">
    <source>
        <dbReference type="SAM" id="Phobius"/>
    </source>
</evidence>
<dbReference type="InterPro" id="IPR036937">
    <property type="entry name" value="Adhesion_dom_fimbrial_sf"/>
</dbReference>
<dbReference type="SUPFAM" id="SSF49401">
    <property type="entry name" value="Bacterial adhesins"/>
    <property type="match status" value="1"/>
</dbReference>
<accession>A0A2S9IDZ0</accession>
<sequence>MSESLSYLTLKKIVQMILLGCGFIVFSAQGKMPFYDDGRIDFRGRVSDTSCSVALNGSNNAGSGNIWLAPVSLTEVHQRGAGAFMNPQAFTLELSQCQLNSHGGEDRQISLPIVSVRWISGVGMSAVNNGSAEYLDNILPDGARHIYLALATNDGSNLVAENKIVPADPQQNQVQMQDQSASSGVLTYYIGYVTTSPQQVTSGPISSLATLELLYN</sequence>
<evidence type="ECO:0000313" key="3">
    <source>
        <dbReference type="EMBL" id="PRD15997.1"/>
    </source>
</evidence>
<organism evidence="3 4">
    <name type="scientific">Pantoea coffeiphila</name>
    <dbReference type="NCBI Taxonomy" id="1465635"/>
    <lineage>
        <taxon>Bacteria</taxon>
        <taxon>Pseudomonadati</taxon>
        <taxon>Pseudomonadota</taxon>
        <taxon>Gammaproteobacteria</taxon>
        <taxon>Enterobacterales</taxon>
        <taxon>Erwiniaceae</taxon>
        <taxon>Pantoea</taxon>
    </lineage>
</organism>
<evidence type="ECO:0000259" key="2">
    <source>
        <dbReference type="Pfam" id="PF00419"/>
    </source>
</evidence>
<protein>
    <submittedName>
        <fullName evidence="3">Fimbrial protein</fullName>
    </submittedName>
</protein>
<dbReference type="GO" id="GO:0043709">
    <property type="term" value="P:cell adhesion involved in single-species biofilm formation"/>
    <property type="evidence" value="ECO:0007669"/>
    <property type="project" value="TreeGrafter"/>
</dbReference>
<feature type="transmembrane region" description="Helical" evidence="1">
    <location>
        <begin position="12"/>
        <end position="30"/>
    </location>
</feature>
<dbReference type="PANTHER" id="PTHR33420">
    <property type="entry name" value="FIMBRIAL SUBUNIT ELFA-RELATED"/>
    <property type="match status" value="1"/>
</dbReference>
<keyword evidence="1" id="KW-0812">Transmembrane</keyword>
<keyword evidence="1" id="KW-1133">Transmembrane helix</keyword>
<keyword evidence="1" id="KW-0472">Membrane</keyword>
<evidence type="ECO:0000313" key="4">
    <source>
        <dbReference type="Proteomes" id="UP000239181"/>
    </source>
</evidence>
<feature type="domain" description="Fimbrial-type adhesion" evidence="2">
    <location>
        <begin position="40"/>
        <end position="215"/>
    </location>
</feature>
<gene>
    <name evidence="3" type="ORF">CQW29_07660</name>
</gene>
<dbReference type="InterPro" id="IPR050263">
    <property type="entry name" value="Bact_Fimbrial_Adh_Pro"/>
</dbReference>
<proteinExistence type="predicted"/>
<dbReference type="AlphaFoldDB" id="A0A2S9IDZ0"/>
<dbReference type="RefSeq" id="WP_105592131.1">
    <property type="nucleotide sequence ID" value="NZ_PDET01000004.1"/>
</dbReference>
<dbReference type="PANTHER" id="PTHR33420:SF10">
    <property type="entry name" value="FIMBRIAE MAJOR SUBUNIT"/>
    <property type="match status" value="1"/>
</dbReference>
<dbReference type="EMBL" id="PDET01000004">
    <property type="protein sequence ID" value="PRD15997.1"/>
    <property type="molecule type" value="Genomic_DNA"/>
</dbReference>
<dbReference type="Proteomes" id="UP000239181">
    <property type="component" value="Unassembled WGS sequence"/>
</dbReference>
<dbReference type="Gene3D" id="2.60.40.1090">
    <property type="entry name" value="Fimbrial-type adhesion domain"/>
    <property type="match status" value="1"/>
</dbReference>
<dbReference type="InterPro" id="IPR000259">
    <property type="entry name" value="Adhesion_dom_fimbrial"/>
</dbReference>
<keyword evidence="4" id="KW-1185">Reference proteome</keyword>
<reference evidence="3 4" key="1">
    <citation type="submission" date="2017-10" db="EMBL/GenBank/DDBJ databases">
        <title>Draft genome of two endophytic bacteria isolated from 'guarana' Paullinia cupana (Mart.) Ducke.</title>
        <authorList>
            <person name="Siqueira K.A."/>
            <person name="Liotti R.G."/>
            <person name="Mendes T.A."/>
            <person name="Soares M.A."/>
        </authorList>
    </citation>
    <scope>NUCLEOTIDE SEQUENCE [LARGE SCALE GENOMIC DNA]</scope>
    <source>
        <strain evidence="3 4">342</strain>
    </source>
</reference>